<dbReference type="GO" id="GO:0009432">
    <property type="term" value="P:SOS response"/>
    <property type="evidence" value="ECO:0007669"/>
    <property type="project" value="UniProtKB-UniRule"/>
</dbReference>
<evidence type="ECO:0000256" key="9">
    <source>
        <dbReference type="HAMAP-Rule" id="MF_00365"/>
    </source>
</evidence>
<dbReference type="InterPro" id="IPR001238">
    <property type="entry name" value="DNA-binding_RecF"/>
</dbReference>
<comment type="subcellular location">
    <subcellularLocation>
        <location evidence="1 9 10">Cytoplasm</location>
    </subcellularLocation>
</comment>
<dbReference type="SUPFAM" id="SSF52540">
    <property type="entry name" value="P-loop containing nucleoside triphosphate hydrolases"/>
    <property type="match status" value="1"/>
</dbReference>
<evidence type="ECO:0000256" key="6">
    <source>
        <dbReference type="ARBA" id="ARBA00022741"/>
    </source>
</evidence>
<evidence type="ECO:0000256" key="5">
    <source>
        <dbReference type="ARBA" id="ARBA00022705"/>
    </source>
</evidence>
<dbReference type="GO" id="GO:0003697">
    <property type="term" value="F:single-stranded DNA binding"/>
    <property type="evidence" value="ECO:0007669"/>
    <property type="project" value="UniProtKB-UniRule"/>
</dbReference>
<evidence type="ECO:0000256" key="3">
    <source>
        <dbReference type="ARBA" id="ARBA00020170"/>
    </source>
</evidence>
<keyword evidence="5 9" id="KW-0235">DNA replication</keyword>
<dbReference type="GO" id="GO:0006260">
    <property type="term" value="P:DNA replication"/>
    <property type="evidence" value="ECO:0007669"/>
    <property type="project" value="UniProtKB-UniRule"/>
</dbReference>
<reference evidence="12 13" key="1">
    <citation type="journal article" date="2016" name="Nat. Commun.">
        <title>Thousands of microbial genomes shed light on interconnected biogeochemical processes in an aquifer system.</title>
        <authorList>
            <person name="Anantharaman K."/>
            <person name="Brown C.T."/>
            <person name="Hug L.A."/>
            <person name="Sharon I."/>
            <person name="Castelle C.J."/>
            <person name="Probst A.J."/>
            <person name="Thomas B.C."/>
            <person name="Singh A."/>
            <person name="Wilkins M.J."/>
            <person name="Karaoz U."/>
            <person name="Brodie E.L."/>
            <person name="Williams K.H."/>
            <person name="Hubbard S.S."/>
            <person name="Banfield J.F."/>
        </authorList>
    </citation>
    <scope>NUCLEOTIDE SEQUENCE [LARGE SCALE GENOMIC DNA]</scope>
</reference>
<dbReference type="GO" id="GO:0006302">
    <property type="term" value="P:double-strand break repair"/>
    <property type="evidence" value="ECO:0007669"/>
    <property type="project" value="TreeGrafter"/>
</dbReference>
<dbReference type="Gene3D" id="3.40.50.300">
    <property type="entry name" value="P-loop containing nucleotide triphosphate hydrolases"/>
    <property type="match status" value="1"/>
</dbReference>
<evidence type="ECO:0000313" key="13">
    <source>
        <dbReference type="Proteomes" id="UP000177124"/>
    </source>
</evidence>
<evidence type="ECO:0000256" key="2">
    <source>
        <dbReference type="ARBA" id="ARBA00008016"/>
    </source>
</evidence>
<dbReference type="HAMAP" id="MF_00365">
    <property type="entry name" value="RecF"/>
    <property type="match status" value="1"/>
</dbReference>
<evidence type="ECO:0000256" key="8">
    <source>
        <dbReference type="ARBA" id="ARBA00023125"/>
    </source>
</evidence>
<sequence length="374" mass="42499">MELLSLGLKNFRNFSQKKIDFDPKLTVIIGPNGSGKTNILEAVLLLSGVRSAKVETDLDLVKFAKSEAKIEGEAAEIGVKNKLTLNMQVFDERFVKKAYFVNSIKKRFADFASFASVVVFEPADLDLVAGTPSFRRHHLDSLLCQVDKDYWRNIGAYQKIIARRNKLLIRIMEGKAKKAELDFWDLRLLEHGAIVSKKRAEFFEFLNFVEGGNALYSSSERSESRSSSSRLRSNDKMWTAPMSDLAFILKQSELSREKLLRNRDRDIAAGITLSGPHRDDFRFMHKKHDLAYFGSRGEQRMAVLSLKLAELEFVSLKIKSRPILALDDIFSELDWNHRRAVLSTVSKQQTIVTAAEVDSVPKQLLKKAKVIELV</sequence>
<dbReference type="GO" id="GO:0005524">
    <property type="term" value="F:ATP binding"/>
    <property type="evidence" value="ECO:0007669"/>
    <property type="project" value="UniProtKB-UniRule"/>
</dbReference>
<dbReference type="Gene3D" id="1.20.1050.90">
    <property type="entry name" value="RecF/RecN/SMC, N-terminal domain"/>
    <property type="match status" value="1"/>
</dbReference>
<dbReference type="InterPro" id="IPR042174">
    <property type="entry name" value="RecF_2"/>
</dbReference>
<feature type="binding site" evidence="9">
    <location>
        <begin position="30"/>
        <end position="37"/>
    </location>
    <ligand>
        <name>ATP</name>
        <dbReference type="ChEBI" id="CHEBI:30616"/>
    </ligand>
</feature>
<evidence type="ECO:0000256" key="1">
    <source>
        <dbReference type="ARBA" id="ARBA00004496"/>
    </source>
</evidence>
<feature type="domain" description="RecF/RecN/SMC N-terminal" evidence="11">
    <location>
        <begin position="5"/>
        <end position="355"/>
    </location>
</feature>
<protein>
    <recommendedName>
        <fullName evidence="3 9">DNA replication and repair protein RecF</fullName>
    </recommendedName>
</protein>
<keyword evidence="6 9" id="KW-0547">Nucleotide-binding</keyword>
<comment type="similarity">
    <text evidence="2 9 10">Belongs to the RecF family.</text>
</comment>
<evidence type="ECO:0000313" key="12">
    <source>
        <dbReference type="EMBL" id="OGD90389.1"/>
    </source>
</evidence>
<dbReference type="Pfam" id="PF02463">
    <property type="entry name" value="SMC_N"/>
    <property type="match status" value="1"/>
</dbReference>
<dbReference type="InterPro" id="IPR018078">
    <property type="entry name" value="DNA-binding_RecF_CS"/>
</dbReference>
<dbReference type="AlphaFoldDB" id="A0A1F5GEV7"/>
<dbReference type="InterPro" id="IPR003395">
    <property type="entry name" value="RecF/RecN/SMC_N"/>
</dbReference>
<accession>A0A1F5GEV7</accession>
<keyword evidence="9 10" id="KW-0234">DNA repair</keyword>
<name>A0A1F5GEV7_9BACT</name>
<dbReference type="Proteomes" id="UP000177124">
    <property type="component" value="Unassembled WGS sequence"/>
</dbReference>
<dbReference type="PANTHER" id="PTHR32182">
    <property type="entry name" value="DNA REPLICATION AND REPAIR PROTEIN RECF"/>
    <property type="match status" value="1"/>
</dbReference>
<organism evidence="12 13">
    <name type="scientific">Candidatus Curtissbacteria bacterium RIFCSPHIGHO2_02_FULL_42_15</name>
    <dbReference type="NCBI Taxonomy" id="1797716"/>
    <lineage>
        <taxon>Bacteria</taxon>
        <taxon>Candidatus Curtissiibacteriota</taxon>
    </lineage>
</organism>
<keyword evidence="8 9" id="KW-0238">DNA-binding</keyword>
<keyword evidence="4 9" id="KW-0963">Cytoplasm</keyword>
<dbReference type="STRING" id="1797716.A3D07_00885"/>
<dbReference type="NCBIfam" id="TIGR00611">
    <property type="entry name" value="recf"/>
    <property type="match status" value="1"/>
</dbReference>
<gene>
    <name evidence="9" type="primary">recF</name>
    <name evidence="12" type="ORF">A3D07_00885</name>
</gene>
<keyword evidence="7 9" id="KW-0067">ATP-binding</keyword>
<comment type="function">
    <text evidence="9 10">The RecF protein is involved in DNA metabolism; it is required for DNA replication and normal SOS inducibility. RecF binds preferentially to single-stranded, linear DNA. It also seems to bind ATP.</text>
</comment>
<evidence type="ECO:0000256" key="7">
    <source>
        <dbReference type="ARBA" id="ARBA00022840"/>
    </source>
</evidence>
<dbReference type="PANTHER" id="PTHR32182:SF0">
    <property type="entry name" value="DNA REPLICATION AND REPAIR PROTEIN RECF"/>
    <property type="match status" value="1"/>
</dbReference>
<dbReference type="PROSITE" id="PS00618">
    <property type="entry name" value="RECF_2"/>
    <property type="match status" value="1"/>
</dbReference>
<evidence type="ECO:0000256" key="10">
    <source>
        <dbReference type="RuleBase" id="RU000578"/>
    </source>
</evidence>
<dbReference type="GO" id="GO:0005737">
    <property type="term" value="C:cytoplasm"/>
    <property type="evidence" value="ECO:0007669"/>
    <property type="project" value="UniProtKB-SubCell"/>
</dbReference>
<proteinExistence type="inferred from homology"/>
<comment type="caution">
    <text evidence="12">The sequence shown here is derived from an EMBL/GenBank/DDBJ whole genome shotgun (WGS) entry which is preliminary data.</text>
</comment>
<keyword evidence="9 10" id="KW-0742">SOS response</keyword>
<evidence type="ECO:0000256" key="4">
    <source>
        <dbReference type="ARBA" id="ARBA00022490"/>
    </source>
</evidence>
<evidence type="ECO:0000259" key="11">
    <source>
        <dbReference type="Pfam" id="PF02463"/>
    </source>
</evidence>
<dbReference type="GO" id="GO:0000731">
    <property type="term" value="P:DNA synthesis involved in DNA repair"/>
    <property type="evidence" value="ECO:0007669"/>
    <property type="project" value="TreeGrafter"/>
</dbReference>
<dbReference type="EMBL" id="MFBF01000046">
    <property type="protein sequence ID" value="OGD90389.1"/>
    <property type="molecule type" value="Genomic_DNA"/>
</dbReference>
<keyword evidence="9 10" id="KW-0227">DNA damage</keyword>
<dbReference type="InterPro" id="IPR027417">
    <property type="entry name" value="P-loop_NTPase"/>
</dbReference>